<feature type="signal peptide" evidence="1">
    <location>
        <begin position="1"/>
        <end position="24"/>
    </location>
</feature>
<accession>A0ABS9KHM4</accession>
<evidence type="ECO:0000256" key="1">
    <source>
        <dbReference type="SAM" id="SignalP"/>
    </source>
</evidence>
<proteinExistence type="predicted"/>
<feature type="chain" id="PRO_5045995349" evidence="1">
    <location>
        <begin position="25"/>
        <end position="257"/>
    </location>
</feature>
<keyword evidence="1" id="KW-0732">Signal</keyword>
<gene>
    <name evidence="2" type="ORF">L6773_17270</name>
</gene>
<protein>
    <submittedName>
        <fullName evidence="2">DUF481 domain-containing protein</fullName>
    </submittedName>
</protein>
<name>A0ABS9KHM4_9BACT</name>
<evidence type="ECO:0000313" key="2">
    <source>
        <dbReference type="EMBL" id="MCG2590331.1"/>
    </source>
</evidence>
<comment type="caution">
    <text evidence="2">The sequence shown here is derived from an EMBL/GenBank/DDBJ whole genome shotgun (WGS) entry which is preliminary data.</text>
</comment>
<reference evidence="2" key="2">
    <citation type="submission" date="2024-05" db="EMBL/GenBank/DDBJ databases">
        <title>Rhodohalobacter halophilus gen. nov., sp. nov., a moderately halophilic member of the family Balneolaceae.</title>
        <authorList>
            <person name="Xia J."/>
        </authorList>
    </citation>
    <scope>NUCLEOTIDE SEQUENCE</scope>
    <source>
        <strain evidence="2">WB101</strain>
    </source>
</reference>
<organism evidence="2 3">
    <name type="scientific">Rhodohalobacter sulfatireducens</name>
    <dbReference type="NCBI Taxonomy" id="2911366"/>
    <lineage>
        <taxon>Bacteria</taxon>
        <taxon>Pseudomonadati</taxon>
        <taxon>Balneolota</taxon>
        <taxon>Balneolia</taxon>
        <taxon>Balneolales</taxon>
        <taxon>Balneolaceae</taxon>
        <taxon>Rhodohalobacter</taxon>
    </lineage>
</organism>
<reference evidence="2" key="1">
    <citation type="submission" date="2022-01" db="EMBL/GenBank/DDBJ databases">
        <authorList>
            <person name="Wang Y."/>
        </authorList>
    </citation>
    <scope>NUCLEOTIDE SEQUENCE</scope>
    <source>
        <strain evidence="2">WB101</strain>
    </source>
</reference>
<evidence type="ECO:0000313" key="3">
    <source>
        <dbReference type="Proteomes" id="UP001165366"/>
    </source>
</evidence>
<dbReference type="EMBL" id="JAKLWS010000030">
    <property type="protein sequence ID" value="MCG2590331.1"/>
    <property type="molecule type" value="Genomic_DNA"/>
</dbReference>
<keyword evidence="3" id="KW-1185">Reference proteome</keyword>
<dbReference type="Proteomes" id="UP001165366">
    <property type="component" value="Unassembled WGS sequence"/>
</dbReference>
<sequence>MSFFKSFAGTVFAASTLFFADASAQILNVERVRSGADSTGWGGEIGLDLTIEKYDDRVTTAENESALFYTSKNHNYILLSSLEFVDVEGSSIINSGYVHARSTFRSKKKFSPELFLQYQYNNNLRLAKRQLVGTGIRYRFLSKGRLSGTFSTGFMAENEEWNPKEGTNIENTFIKSTSNVALRGSINEATSLLLIGYYQARPDLFFEPRSTLESQLGVKLSRHITLAISFVMTNDARPIIDIPKVTYELENSLIFTF</sequence>
<dbReference type="RefSeq" id="WP_237855707.1">
    <property type="nucleotide sequence ID" value="NZ_JAKLWS010000030.1"/>
</dbReference>